<protein>
    <submittedName>
        <fullName evidence="1">Uncharacterized protein</fullName>
    </submittedName>
</protein>
<dbReference type="AlphaFoldDB" id="A0AA97PAD8"/>
<name>A0AA97PAD8_PYRO3</name>
<reference evidence="1" key="1">
    <citation type="journal article" date="2012" name="PLoS Genet.">
        <title>Comparative analysis of the genomes of two field isolates of the rice blast fungus Magnaporthe oryzae.</title>
        <authorList>
            <person name="Xue M."/>
            <person name="Yang J."/>
            <person name="Li Z."/>
            <person name="Hu S."/>
            <person name="Yao N."/>
            <person name="Dean R.A."/>
            <person name="Zhao W."/>
            <person name="Shen M."/>
            <person name="Zhang H."/>
            <person name="Li C."/>
            <person name="Liu L."/>
            <person name="Cao L."/>
            <person name="Xu X."/>
            <person name="Xing Y."/>
            <person name="Hsiang T."/>
            <person name="Zhang Z."/>
            <person name="Xu J.R."/>
            <person name="Peng Y.L."/>
        </authorList>
    </citation>
    <scope>NUCLEOTIDE SEQUENCE</scope>
    <source>
        <strain evidence="1">Y34</strain>
    </source>
</reference>
<dbReference type="Proteomes" id="UP000011086">
    <property type="component" value="Unassembled WGS sequence"/>
</dbReference>
<proteinExistence type="predicted"/>
<gene>
    <name evidence="1" type="ORF">OOU_Y34scaffold00034g10</name>
</gene>
<accession>A0AA97PAD8</accession>
<sequence length="140" mass="15923">MIQWVGAELPYTSGNHSRDISYKLQHPHGGPLDTVVTQAAQRTRTTVLHTYARLKPYLLLGALSLDPNPSSGFYRKSLILHHQPRKLPPLLLVSSWAYSMRHRPQWTAVLKKGREALLGWSFTNPECSKHFSRRDQVAAN</sequence>
<dbReference type="EMBL" id="JH793122">
    <property type="protein sequence ID" value="ELQ44935.1"/>
    <property type="molecule type" value="Genomic_DNA"/>
</dbReference>
<organism evidence="1">
    <name type="scientific">Pyricularia oryzae (strain Y34)</name>
    <name type="common">Rice blast fungus</name>
    <name type="synonym">Magnaporthe oryzae</name>
    <dbReference type="NCBI Taxonomy" id="1143189"/>
    <lineage>
        <taxon>Eukaryota</taxon>
        <taxon>Fungi</taxon>
        <taxon>Dikarya</taxon>
        <taxon>Ascomycota</taxon>
        <taxon>Pezizomycotina</taxon>
        <taxon>Sordariomycetes</taxon>
        <taxon>Sordariomycetidae</taxon>
        <taxon>Magnaporthales</taxon>
        <taxon>Pyriculariaceae</taxon>
        <taxon>Pyricularia</taxon>
    </lineage>
</organism>
<evidence type="ECO:0000313" key="1">
    <source>
        <dbReference type="EMBL" id="ELQ44935.1"/>
    </source>
</evidence>